<dbReference type="EC" id="3.5.1.4" evidence="3"/>
<dbReference type="InterPro" id="IPR023631">
    <property type="entry name" value="Amidase_dom"/>
</dbReference>
<accession>A0A1Y1UDZ8</accession>
<dbReference type="PANTHER" id="PTHR46072:SF11">
    <property type="entry name" value="AMIDASE-RELATED"/>
    <property type="match status" value="1"/>
</dbReference>
<reference evidence="8 9" key="1">
    <citation type="submission" date="2017-03" db="EMBL/GenBank/DDBJ databases">
        <title>Widespread Adenine N6-methylation of Active Genes in Fungi.</title>
        <authorList>
            <consortium name="DOE Joint Genome Institute"/>
            <person name="Mondo S.J."/>
            <person name="Dannebaum R.O."/>
            <person name="Kuo R.C."/>
            <person name="Louie K.B."/>
            <person name="Bewick A.J."/>
            <person name="Labutti K."/>
            <person name="Haridas S."/>
            <person name="Kuo A."/>
            <person name="Salamov A."/>
            <person name="Ahrendt S.R."/>
            <person name="Lau R."/>
            <person name="Bowen B.P."/>
            <person name="Lipzen A."/>
            <person name="Sullivan W."/>
            <person name="Andreopoulos W.B."/>
            <person name="Clum A."/>
            <person name="Lindquist E."/>
            <person name="Daum C."/>
            <person name="Northen T.R."/>
            <person name="Ramamoorthy G."/>
            <person name="Schmitz R.J."/>
            <person name="Gryganskyi A."/>
            <person name="Culley D."/>
            <person name="Magnuson J."/>
            <person name="James T.Y."/>
            <person name="O'Malley M.A."/>
            <person name="Stajich J.E."/>
            <person name="Spatafora J.W."/>
            <person name="Visel A."/>
            <person name="Grigoriev I.V."/>
        </authorList>
    </citation>
    <scope>NUCLEOTIDE SEQUENCE [LARGE SCALE GENOMIC DNA]</scope>
    <source>
        <strain evidence="8 9">NRRL Y-17943</strain>
    </source>
</reference>
<dbReference type="GO" id="GO:0004040">
    <property type="term" value="F:amidase activity"/>
    <property type="evidence" value="ECO:0007669"/>
    <property type="project" value="UniProtKB-EC"/>
</dbReference>
<dbReference type="GeneID" id="33554714"/>
<name>A0A1Y1UDZ8_9TREE</name>
<dbReference type="STRING" id="4999.A0A1Y1UDZ8"/>
<evidence type="ECO:0000256" key="3">
    <source>
        <dbReference type="ARBA" id="ARBA00012922"/>
    </source>
</evidence>
<dbReference type="Pfam" id="PF01425">
    <property type="entry name" value="Amidase"/>
    <property type="match status" value="1"/>
</dbReference>
<evidence type="ECO:0000259" key="7">
    <source>
        <dbReference type="Pfam" id="PF01425"/>
    </source>
</evidence>
<feature type="binding site" evidence="6">
    <location>
        <position position="199"/>
    </location>
    <ligand>
        <name>substrate</name>
    </ligand>
</feature>
<dbReference type="InterPro" id="IPR020556">
    <property type="entry name" value="Amidase_CS"/>
</dbReference>
<dbReference type="SUPFAM" id="SSF75304">
    <property type="entry name" value="Amidase signature (AS) enzymes"/>
    <property type="match status" value="1"/>
</dbReference>
<dbReference type="EMBL" id="NBSH01000008">
    <property type="protein sequence ID" value="ORX36242.1"/>
    <property type="molecule type" value="Genomic_DNA"/>
</dbReference>
<feature type="active site" description="Charge relay system" evidence="5">
    <location>
        <position position="225"/>
    </location>
</feature>
<dbReference type="InterPro" id="IPR036928">
    <property type="entry name" value="AS_sf"/>
</dbReference>
<comment type="caution">
    <text evidence="8">The sequence shown here is derived from an EMBL/GenBank/DDBJ whole genome shotgun (WGS) entry which is preliminary data.</text>
</comment>
<feature type="domain" description="Amidase" evidence="7">
    <location>
        <begin position="92"/>
        <end position="550"/>
    </location>
</feature>
<dbReference type="AlphaFoldDB" id="A0A1Y1UDZ8"/>
<evidence type="ECO:0000313" key="9">
    <source>
        <dbReference type="Proteomes" id="UP000193218"/>
    </source>
</evidence>
<evidence type="ECO:0000256" key="2">
    <source>
        <dbReference type="ARBA" id="ARBA00009199"/>
    </source>
</evidence>
<dbReference type="PANTHER" id="PTHR46072">
    <property type="entry name" value="AMIDASE-RELATED-RELATED"/>
    <property type="match status" value="1"/>
</dbReference>
<dbReference type="InParanoid" id="A0A1Y1UDZ8"/>
<dbReference type="RefSeq" id="XP_021870343.1">
    <property type="nucleotide sequence ID" value="XM_022012906.1"/>
</dbReference>
<sequence length="564" mass="61884">MVRVEDHISVPRSDAANNLNWALIAHAKADQVHNRIPQGWILDEEILANQANDITHVPDTCGLLSKREIIITSSEAKELADQLAAKVYTSYEVTLAFCKRAAIAHQLTGCLSEIFFDKALEAAKGIDEQYVQTGKPLGPLHGLPVSLKDHHRVEGTAAAIGYASLAFQETKAGHESEMTKIMRHLGAVLYCKTSVPVGMMSGETYNHITGYTPNPFNRSLSSGGSSGGEGALLAMRGSPLGVGSDIGGSLRIPASFCGLYTLKPSFGRFPAYGGVESFPGQEALRNVNGPMSHSLAAIEMWSKAVIDTEPWREADPDCLPIPWREVKLPQKLCFGFVRDDGVLRPSPSVSRALKLVIEALEAAGHTVVQVDLPGRYNINLYKGDLYLRQGAKVIRENLEVAGEPWPRGYDHLELISAPDEPPARVSDLWQACMIRTRFAHQVGKLWSATKDITGTGREIDALITPCTAWPACKRYEFGHDDYLSVWSQLDYCATVIPVTKVDQQLDAVQDIVTLNEVEASVWQDYRVEDYANAPVAVQLVARRLHEEHLLAVTKVCDEALRKVA</sequence>
<evidence type="ECO:0000256" key="1">
    <source>
        <dbReference type="ARBA" id="ARBA00001311"/>
    </source>
</evidence>
<feature type="binding site" evidence="6">
    <location>
        <position position="225"/>
    </location>
    <ligand>
        <name>substrate</name>
    </ligand>
</feature>
<evidence type="ECO:0000256" key="4">
    <source>
        <dbReference type="ARBA" id="ARBA00022801"/>
    </source>
</evidence>
<feature type="active site" description="Charge relay system" evidence="5">
    <location>
        <position position="148"/>
    </location>
</feature>
<keyword evidence="9" id="KW-1185">Reference proteome</keyword>
<evidence type="ECO:0000313" key="8">
    <source>
        <dbReference type="EMBL" id="ORX36242.1"/>
    </source>
</evidence>
<comment type="catalytic activity">
    <reaction evidence="1">
        <text>a monocarboxylic acid amide + H2O = a monocarboxylate + NH4(+)</text>
        <dbReference type="Rhea" id="RHEA:12020"/>
        <dbReference type="ChEBI" id="CHEBI:15377"/>
        <dbReference type="ChEBI" id="CHEBI:28938"/>
        <dbReference type="ChEBI" id="CHEBI:35757"/>
        <dbReference type="ChEBI" id="CHEBI:83628"/>
        <dbReference type="EC" id="3.5.1.4"/>
    </reaction>
</comment>
<gene>
    <name evidence="8" type="ORF">BD324DRAFT_482640</name>
</gene>
<dbReference type="PROSITE" id="PS00571">
    <property type="entry name" value="AMIDASES"/>
    <property type="match status" value="1"/>
</dbReference>
<organism evidence="8 9">
    <name type="scientific">Kockovaella imperatae</name>
    <dbReference type="NCBI Taxonomy" id="4999"/>
    <lineage>
        <taxon>Eukaryota</taxon>
        <taxon>Fungi</taxon>
        <taxon>Dikarya</taxon>
        <taxon>Basidiomycota</taxon>
        <taxon>Agaricomycotina</taxon>
        <taxon>Tremellomycetes</taxon>
        <taxon>Tremellales</taxon>
        <taxon>Cuniculitremaceae</taxon>
        <taxon>Kockovaella</taxon>
    </lineage>
</organism>
<feature type="active site" description="Acyl-ester intermediate" evidence="5">
    <location>
        <position position="249"/>
    </location>
</feature>
<dbReference type="Proteomes" id="UP000193218">
    <property type="component" value="Unassembled WGS sequence"/>
</dbReference>
<protein>
    <recommendedName>
        <fullName evidence="3">amidase</fullName>
        <ecNumber evidence="3">3.5.1.4</ecNumber>
    </recommendedName>
</protein>
<keyword evidence="4" id="KW-0378">Hydrolase</keyword>
<feature type="binding site" evidence="6">
    <location>
        <begin position="246"/>
        <end position="249"/>
    </location>
    <ligand>
        <name>substrate</name>
    </ligand>
</feature>
<evidence type="ECO:0000256" key="6">
    <source>
        <dbReference type="PIRSR" id="PIRSR001221-2"/>
    </source>
</evidence>
<evidence type="ECO:0000256" key="5">
    <source>
        <dbReference type="PIRSR" id="PIRSR001221-1"/>
    </source>
</evidence>
<proteinExistence type="inferred from homology"/>
<comment type="similarity">
    <text evidence="2">Belongs to the amidase family.</text>
</comment>
<dbReference type="Gene3D" id="3.90.1300.10">
    <property type="entry name" value="Amidase signature (AS) domain"/>
    <property type="match status" value="1"/>
</dbReference>
<dbReference type="PIRSF" id="PIRSF001221">
    <property type="entry name" value="Amidase_fungi"/>
    <property type="match status" value="1"/>
</dbReference>
<dbReference type="OrthoDB" id="6428749at2759"/>